<protein>
    <submittedName>
        <fullName evidence="2">Uncharacterized protein</fullName>
    </submittedName>
</protein>
<organism evidence="2 3">
    <name type="scientific">Actinoplanes sichuanensis</name>
    <dbReference type="NCBI Taxonomy" id="512349"/>
    <lineage>
        <taxon>Bacteria</taxon>
        <taxon>Bacillati</taxon>
        <taxon>Actinomycetota</taxon>
        <taxon>Actinomycetes</taxon>
        <taxon>Micromonosporales</taxon>
        <taxon>Micromonosporaceae</taxon>
        <taxon>Actinoplanes</taxon>
    </lineage>
</organism>
<dbReference type="EMBL" id="JBHTMK010000019">
    <property type="protein sequence ID" value="MFD1366930.1"/>
    <property type="molecule type" value="Genomic_DNA"/>
</dbReference>
<dbReference type="Proteomes" id="UP001597183">
    <property type="component" value="Unassembled WGS sequence"/>
</dbReference>
<name>A0ABW4A9P1_9ACTN</name>
<feature type="compositionally biased region" description="Polar residues" evidence="1">
    <location>
        <begin position="1"/>
        <end position="12"/>
    </location>
</feature>
<proteinExistence type="predicted"/>
<feature type="region of interest" description="Disordered" evidence="1">
    <location>
        <begin position="1"/>
        <end position="65"/>
    </location>
</feature>
<gene>
    <name evidence="2" type="ORF">ACFQ5G_16380</name>
</gene>
<reference evidence="3" key="1">
    <citation type="journal article" date="2019" name="Int. J. Syst. Evol. Microbiol.">
        <title>The Global Catalogue of Microorganisms (GCM) 10K type strain sequencing project: providing services to taxonomists for standard genome sequencing and annotation.</title>
        <authorList>
            <consortium name="The Broad Institute Genomics Platform"/>
            <consortium name="The Broad Institute Genome Sequencing Center for Infectious Disease"/>
            <person name="Wu L."/>
            <person name="Ma J."/>
        </authorList>
    </citation>
    <scope>NUCLEOTIDE SEQUENCE [LARGE SCALE GENOMIC DNA]</scope>
    <source>
        <strain evidence="3">CCM 7526</strain>
    </source>
</reference>
<comment type="caution">
    <text evidence="2">The sequence shown here is derived from an EMBL/GenBank/DDBJ whole genome shotgun (WGS) entry which is preliminary data.</text>
</comment>
<feature type="compositionally biased region" description="Polar residues" evidence="1">
    <location>
        <begin position="44"/>
        <end position="55"/>
    </location>
</feature>
<evidence type="ECO:0000256" key="1">
    <source>
        <dbReference type="SAM" id="MobiDB-lite"/>
    </source>
</evidence>
<keyword evidence="3" id="KW-1185">Reference proteome</keyword>
<accession>A0ABW4A9P1</accession>
<sequence>MSSSDMTRSLSAQIRAAAGHGQPAEQDEPDTEPATTPDFDGGARSTTPAAPSMNTLIRRAAGVTR</sequence>
<evidence type="ECO:0000313" key="2">
    <source>
        <dbReference type="EMBL" id="MFD1366930.1"/>
    </source>
</evidence>
<evidence type="ECO:0000313" key="3">
    <source>
        <dbReference type="Proteomes" id="UP001597183"/>
    </source>
</evidence>
<dbReference type="RefSeq" id="WP_317787824.1">
    <property type="nucleotide sequence ID" value="NZ_AP028461.1"/>
</dbReference>